<accession>A0AAE6BB43</accession>
<organism evidence="2 3">
    <name type="scientific">Agrobacterium tumefaciens</name>
    <dbReference type="NCBI Taxonomy" id="358"/>
    <lineage>
        <taxon>Bacteria</taxon>
        <taxon>Pseudomonadati</taxon>
        <taxon>Pseudomonadota</taxon>
        <taxon>Alphaproteobacteria</taxon>
        <taxon>Hyphomicrobiales</taxon>
        <taxon>Rhizobiaceae</taxon>
        <taxon>Rhizobium/Agrobacterium group</taxon>
        <taxon>Agrobacterium</taxon>
        <taxon>Agrobacterium tumefaciens complex</taxon>
    </lineage>
</organism>
<sequence length="307" mass="32627">MKILSAAAIFTAAIFVSSYAAAQSKCEGKITRDIKGLSSAKILTDSGVVGYSRIHINIDGYGKAYHPKNAAAGALIHLCNAGQVYLPDGKKYHGSIDNATCTGAFMSDVARIGNAGWKDKSIGLVRWYGILGKDEVSMNGEVVRGVVPVKQADGSGFFVSPTKFADQSIKDESIQRRYVNPLRIPAGVIPESAILASNGVIMGSFGVAIRKDKRIAVPFVVGDAGPRIGEGTPALARALAGFPITDNVTRDNRFTGQVDAANVLWVFFGKKIPAVKYDADNENALIVASTKAFADWGGKERLDDCLK</sequence>
<dbReference type="RefSeq" id="WP_080825350.1">
    <property type="nucleotide sequence ID" value="NZ_CP039888.1"/>
</dbReference>
<protein>
    <submittedName>
        <fullName evidence="2">Uncharacterized protein</fullName>
    </submittedName>
</protein>
<feature type="signal peptide" evidence="1">
    <location>
        <begin position="1"/>
        <end position="22"/>
    </location>
</feature>
<dbReference type="AlphaFoldDB" id="A0AAE6BB43"/>
<evidence type="ECO:0000313" key="3">
    <source>
        <dbReference type="Proteomes" id="UP000298579"/>
    </source>
</evidence>
<keyword evidence="1" id="KW-0732">Signal</keyword>
<evidence type="ECO:0000313" key="2">
    <source>
        <dbReference type="EMBL" id="QCL78406.1"/>
    </source>
</evidence>
<evidence type="ECO:0000256" key="1">
    <source>
        <dbReference type="SAM" id="SignalP"/>
    </source>
</evidence>
<proteinExistence type="predicted"/>
<feature type="chain" id="PRO_5041954464" evidence="1">
    <location>
        <begin position="23"/>
        <end position="307"/>
    </location>
</feature>
<name>A0AAE6BB43_AGRTU</name>
<dbReference type="Proteomes" id="UP000298579">
    <property type="component" value="Chromosome circular"/>
</dbReference>
<dbReference type="EMBL" id="CP039897">
    <property type="protein sequence ID" value="QCL78406.1"/>
    <property type="molecule type" value="Genomic_DNA"/>
</dbReference>
<reference evidence="2 3" key="1">
    <citation type="submission" date="2019-04" db="EMBL/GenBank/DDBJ databases">
        <title>Complete genome sequence of Agrobacterium tumefaciens CFBP5877.</title>
        <authorList>
            <person name="Huang Y.-Y."/>
            <person name="Chiang H.-Y."/>
            <person name="Chou L."/>
            <person name="Lai E.-M."/>
            <person name="Kuo C.-H."/>
        </authorList>
    </citation>
    <scope>NUCLEOTIDE SEQUENCE [LARGE SCALE GENOMIC DNA]</scope>
    <source>
        <strain evidence="2 3">CFBP5877</strain>
    </source>
</reference>
<gene>
    <name evidence="2" type="ORF">CFBP5877_04495</name>
</gene>